<gene>
    <name evidence="2" type="ordered locus">BN4_10070</name>
</gene>
<accession>M1WL62</accession>
<sequence>MCRLFALTSRDPVSPMLAIDALNVMKEGHDGSGVGLYLSGLGGPFEKLKECPILSGIFTEAGLNRVSEYMSARGFEADYSAMYTPEGMPPVGTPRRGTYAAMAYKMPPEWNALSKDERGQRLVQVRLDLRAEGEKTGDIMVFSFWPDTIMIKEVGDPLAIGEYLQLGREELYARHILAQGRQNTNYAINLYACHPFFIEGVGTMTNGENTAFIPIKEYLQSRGVTGYQGYQSDSEVFTHIAHFTTKKLGLDISAYKHIITPMNDDEMADHPDRELLSNLKKSCRKLIIDGPNCVIGCLDDGSMFMAQDRKKLRPGVVGGNPEIGMYAFSSEICGLNAAIPERDRSKDFQPMHLDTAIVRPDCREVVQCSQKDQLALQR</sequence>
<reference evidence="3" key="2">
    <citation type="journal article" date="2013" name="Stand. Genomic Sci.">
        <title>Complete genome sequence of Desulfocapsa sulfexigens, a marine deltaproteobacterium specialized in disproportionating inorganic sulfur compounds.</title>
        <authorList>
            <person name="Finster K.W."/>
            <person name="Kjeldsen K.U."/>
            <person name="Kube M."/>
            <person name="Reinhardt R."/>
            <person name="Mussmann M."/>
            <person name="Amann R."/>
            <person name="Schreiber L."/>
        </authorList>
    </citation>
    <scope>NUCLEOTIDE SEQUENCE [LARGE SCALE GENOMIC DNA]</scope>
    <source>
        <strain evidence="3">DSM 10523 / SB164P1</strain>
    </source>
</reference>
<dbReference type="Gene3D" id="3.60.20.10">
    <property type="entry name" value="Glutamine Phosphoribosylpyrophosphate, subunit 1, domain 1"/>
    <property type="match status" value="1"/>
</dbReference>
<dbReference type="InterPro" id="IPR017932">
    <property type="entry name" value="GATase_2_dom"/>
</dbReference>
<keyword evidence="3" id="KW-1185">Reference proteome</keyword>
<evidence type="ECO:0000313" key="3">
    <source>
        <dbReference type="Proteomes" id="UP000011724"/>
    </source>
</evidence>
<dbReference type="STRING" id="1322246.BN4_10070"/>
<dbReference type="RefSeq" id="WP_015413365.1">
    <property type="nucleotide sequence ID" value="NC_020409.1"/>
</dbReference>
<evidence type="ECO:0000313" key="2">
    <source>
        <dbReference type="EMBL" id="CCH47310.1"/>
    </source>
</evidence>
<dbReference type="OrthoDB" id="9770094at2"/>
<evidence type="ECO:0000259" key="1">
    <source>
        <dbReference type="PROSITE" id="PS51278"/>
    </source>
</evidence>
<dbReference type="eggNOG" id="COG0034">
    <property type="taxonomic scope" value="Bacteria"/>
</dbReference>
<dbReference type="HOGENOM" id="CLU_730998_0_0_7"/>
<dbReference type="KEGG" id="dpi:BN4_10070"/>
<proteinExistence type="predicted"/>
<dbReference type="EMBL" id="FO203427">
    <property type="protein sequence ID" value="CCH47310.1"/>
    <property type="molecule type" value="Genomic_DNA"/>
</dbReference>
<dbReference type="AlphaFoldDB" id="M1WL62"/>
<organism evidence="2 3">
    <name type="scientific">Pseudodesulfovibrio piezophilus (strain DSM 21447 / JCM 15486 / C1TLV30)</name>
    <name type="common">Desulfovibrio piezophilus</name>
    <dbReference type="NCBI Taxonomy" id="1322246"/>
    <lineage>
        <taxon>Bacteria</taxon>
        <taxon>Pseudomonadati</taxon>
        <taxon>Thermodesulfobacteriota</taxon>
        <taxon>Desulfovibrionia</taxon>
        <taxon>Desulfovibrionales</taxon>
        <taxon>Desulfovibrionaceae</taxon>
    </lineage>
</organism>
<dbReference type="PATRIC" id="fig|879567.3.peg.75"/>
<dbReference type="BioCyc" id="DPIE1322246:BN4_RS00385-MONOMER"/>
<dbReference type="SUPFAM" id="SSF56235">
    <property type="entry name" value="N-terminal nucleophile aminohydrolases (Ntn hydrolases)"/>
    <property type="match status" value="1"/>
</dbReference>
<feature type="domain" description="Glutamine amidotransferase type-2" evidence="1">
    <location>
        <begin position="2"/>
        <end position="359"/>
    </location>
</feature>
<dbReference type="Proteomes" id="UP000011724">
    <property type="component" value="Chromosome"/>
</dbReference>
<name>M1WL62_PSEP2</name>
<reference evidence="2 3" key="1">
    <citation type="journal article" date="2013" name="PLoS ONE">
        <title>The first genomic and proteomic characterization of a deep-sea sulfate reducer: insights into the piezophilic lifestyle of Desulfovibrio piezophilus.</title>
        <authorList>
            <person name="Pradel N."/>
            <person name="Ji B."/>
            <person name="Gimenez G."/>
            <person name="Talla E."/>
            <person name="Lenoble P."/>
            <person name="Garel M."/>
            <person name="Tamburini C."/>
            <person name="Fourquet P."/>
            <person name="Lebrun R."/>
            <person name="Bertin P."/>
            <person name="Denis Y."/>
            <person name="Pophillat M."/>
            <person name="Barbe V."/>
            <person name="Ollivier B."/>
            <person name="Dolla A."/>
        </authorList>
    </citation>
    <scope>NUCLEOTIDE SEQUENCE [LARGE SCALE GENOMIC DNA]</scope>
    <source>
        <strain evidence="3">DSM 10523 / SB164P1</strain>
    </source>
</reference>
<dbReference type="PROSITE" id="PS51278">
    <property type="entry name" value="GATASE_TYPE_2"/>
    <property type="match status" value="1"/>
</dbReference>
<protein>
    <submittedName>
        <fullName evidence="2">Glutamate synthase (NADPH)</fullName>
    </submittedName>
</protein>
<dbReference type="InterPro" id="IPR029055">
    <property type="entry name" value="Ntn_hydrolases_N"/>
</dbReference>